<accession>A0A367W459</accession>
<evidence type="ECO:0000313" key="2">
    <source>
        <dbReference type="EMBL" id="RCK33693.1"/>
    </source>
</evidence>
<dbReference type="InterPro" id="IPR006597">
    <property type="entry name" value="Sel1-like"/>
</dbReference>
<evidence type="ECO:0000313" key="3">
    <source>
        <dbReference type="Proteomes" id="UP000253226"/>
    </source>
</evidence>
<comment type="caution">
    <text evidence="2">The sequence shown here is derived from an EMBL/GenBank/DDBJ whole genome shotgun (WGS) entry which is preliminary data.</text>
</comment>
<dbReference type="SUPFAM" id="SSF81901">
    <property type="entry name" value="HCP-like"/>
    <property type="match status" value="1"/>
</dbReference>
<dbReference type="PANTHER" id="PTHR11102">
    <property type="entry name" value="SEL-1-LIKE PROTEIN"/>
    <property type="match status" value="1"/>
</dbReference>
<feature type="signal peptide" evidence="1">
    <location>
        <begin position="1"/>
        <end position="33"/>
    </location>
</feature>
<sequence>MNVRPLAFAIPRKLKITAMTGALLLASVPVVQSATMSREYQTGYYAYKSGDFKEARQSWEVAALKDDPYAQYALGLMNYRGDIGHPDYVEAAKWFQKAANANHSGAIYYIGLLYFNGHGLHYDQFRATQYFKRALEADPKNGDAAYLIGAQYFHGRGARQNFVEAARYFELAANTNHHAAQFMFGAMLERGWGREENREEAYYWLRRATLGPITLPPGVEMEIPMDPIGATATLEARLRSDQITRVDKRLHAEGFIPN</sequence>
<dbReference type="Gene3D" id="1.25.40.10">
    <property type="entry name" value="Tetratricopeptide repeat domain"/>
    <property type="match status" value="1"/>
</dbReference>
<evidence type="ECO:0008006" key="4">
    <source>
        <dbReference type="Google" id="ProtNLM"/>
    </source>
</evidence>
<dbReference type="SMART" id="SM00671">
    <property type="entry name" value="SEL1"/>
    <property type="match status" value="4"/>
</dbReference>
<dbReference type="InterPro" id="IPR011990">
    <property type="entry name" value="TPR-like_helical_dom_sf"/>
</dbReference>
<dbReference type="EMBL" id="JPWF01000012">
    <property type="protein sequence ID" value="RCK33693.1"/>
    <property type="molecule type" value="Genomic_DNA"/>
</dbReference>
<keyword evidence="1" id="KW-0732">Signal</keyword>
<protein>
    <recommendedName>
        <fullName evidence="4">Sel1 repeat family protein</fullName>
    </recommendedName>
</protein>
<dbReference type="PANTHER" id="PTHR11102:SF160">
    <property type="entry name" value="ERAD-ASSOCIATED E3 UBIQUITIN-PROTEIN LIGASE COMPONENT HRD3"/>
    <property type="match status" value="1"/>
</dbReference>
<gene>
    <name evidence="2" type="ORF">TH19_17450</name>
</gene>
<proteinExistence type="predicted"/>
<dbReference type="InterPro" id="IPR050767">
    <property type="entry name" value="Sel1_AlgK"/>
</dbReference>
<dbReference type="Pfam" id="PF08238">
    <property type="entry name" value="Sel1"/>
    <property type="match status" value="4"/>
</dbReference>
<feature type="chain" id="PRO_5016801378" description="Sel1 repeat family protein" evidence="1">
    <location>
        <begin position="34"/>
        <end position="258"/>
    </location>
</feature>
<evidence type="ECO:0000256" key="1">
    <source>
        <dbReference type="SAM" id="SignalP"/>
    </source>
</evidence>
<reference evidence="2 3" key="1">
    <citation type="submission" date="2014-07" db="EMBL/GenBank/DDBJ databases">
        <title>Draft genome sequence of Thalassospira profundimaris 35.</title>
        <authorList>
            <person name="Lai Q."/>
            <person name="Shao Z."/>
        </authorList>
    </citation>
    <scope>NUCLEOTIDE SEQUENCE [LARGE SCALE GENOMIC DNA]</scope>
    <source>
        <strain evidence="2 3">35</strain>
    </source>
</reference>
<dbReference type="AlphaFoldDB" id="A0A367W459"/>
<dbReference type="Proteomes" id="UP000253226">
    <property type="component" value="Unassembled WGS sequence"/>
</dbReference>
<name>A0A367W459_9PROT</name>
<organism evidence="2 3">
    <name type="scientific">Thalassospira profundimaris</name>
    <dbReference type="NCBI Taxonomy" id="502049"/>
    <lineage>
        <taxon>Bacteria</taxon>
        <taxon>Pseudomonadati</taxon>
        <taxon>Pseudomonadota</taxon>
        <taxon>Alphaproteobacteria</taxon>
        <taxon>Rhodospirillales</taxon>
        <taxon>Thalassospiraceae</taxon>
        <taxon>Thalassospira</taxon>
    </lineage>
</organism>